<keyword evidence="2" id="KW-1185">Reference proteome</keyword>
<accession>A0A0M0KAV1</accession>
<comment type="caution">
    <text evidence="1">The sequence shown here is derived from an EMBL/GenBank/DDBJ whole genome shotgun (WGS) entry which is preliminary data.</text>
</comment>
<dbReference type="Gene3D" id="3.40.50.11350">
    <property type="match status" value="1"/>
</dbReference>
<dbReference type="AlphaFoldDB" id="A0A0M0KAV1"/>
<organism evidence="1 2">
    <name type="scientific">Chrysochromulina tobinii</name>
    <dbReference type="NCBI Taxonomy" id="1460289"/>
    <lineage>
        <taxon>Eukaryota</taxon>
        <taxon>Haptista</taxon>
        <taxon>Haptophyta</taxon>
        <taxon>Prymnesiophyceae</taxon>
        <taxon>Prymnesiales</taxon>
        <taxon>Chrysochromulinaceae</taxon>
        <taxon>Chrysochromulina</taxon>
    </lineage>
</organism>
<reference evidence="2" key="1">
    <citation type="journal article" date="2015" name="PLoS Genet.">
        <title>Genome Sequence and Transcriptome Analyses of Chrysochromulina tobin: Metabolic Tools for Enhanced Algal Fitness in the Prominent Order Prymnesiales (Haptophyceae).</title>
        <authorList>
            <person name="Hovde B.T."/>
            <person name="Deodato C.R."/>
            <person name="Hunsperger H.M."/>
            <person name="Ryken S.A."/>
            <person name="Yost W."/>
            <person name="Jha R.K."/>
            <person name="Patterson J."/>
            <person name="Monnat R.J. Jr."/>
            <person name="Barlow S.B."/>
            <person name="Starkenburg S.R."/>
            <person name="Cattolico R.A."/>
        </authorList>
    </citation>
    <scope>NUCLEOTIDE SEQUENCE</scope>
    <source>
        <strain evidence="2">CCMP291</strain>
    </source>
</reference>
<dbReference type="Proteomes" id="UP000037460">
    <property type="component" value="Unassembled WGS sequence"/>
</dbReference>
<sequence length="284" mass="31978">MLRHYWDLEPLCERFDLVPRSIHHKYKRGGHVVISPREANRGIGLWRLHTRQAVLRAFRPVLSSKTIEIRGMWRSVTNAEALRIGHALPYQGVSLRPSTWELNPGYELIAVQLIAGLMDPSAGGRFLAVQWRSEDWHKQLQKRGEDHTKPEALHACARWAVSHISDEMRKHGLGEAYLATDLRGGASGTYAVGVAQAEALQILYKAVPRMNNPRMRAFIDAIPDAGVRANVETAICLKATVLLATTGQCKDCEHARRCAKMSSAFGHYIVERRQAFMRPTSPLF</sequence>
<name>A0A0M0KAV1_9EUKA</name>
<proteinExistence type="predicted"/>
<protein>
    <submittedName>
        <fullName evidence="1">Uncharacterized protein</fullName>
    </submittedName>
</protein>
<dbReference type="EMBL" id="JWZX01000695">
    <property type="protein sequence ID" value="KOO35945.1"/>
    <property type="molecule type" value="Genomic_DNA"/>
</dbReference>
<gene>
    <name evidence="1" type="ORF">Ctob_012171</name>
</gene>
<evidence type="ECO:0000313" key="2">
    <source>
        <dbReference type="Proteomes" id="UP000037460"/>
    </source>
</evidence>
<evidence type="ECO:0000313" key="1">
    <source>
        <dbReference type="EMBL" id="KOO35945.1"/>
    </source>
</evidence>